<dbReference type="EMBL" id="BMZF01000010">
    <property type="protein sequence ID" value="GHA60183.1"/>
    <property type="molecule type" value="Genomic_DNA"/>
</dbReference>
<reference evidence="4" key="1">
    <citation type="journal article" date="2019" name="Int. J. Syst. Evol. Microbiol.">
        <title>The Global Catalogue of Microorganisms (GCM) 10K type strain sequencing project: providing services to taxonomists for standard genome sequencing and annotation.</title>
        <authorList>
            <consortium name="The Broad Institute Genomics Platform"/>
            <consortium name="The Broad Institute Genome Sequencing Center for Infectious Disease"/>
            <person name="Wu L."/>
            <person name="Ma J."/>
        </authorList>
    </citation>
    <scope>NUCLEOTIDE SEQUENCE [LARGE SCALE GENOMIC DNA]</scope>
    <source>
        <strain evidence="4">KCTC 32465</strain>
    </source>
</reference>
<evidence type="ECO:0000313" key="4">
    <source>
        <dbReference type="Proteomes" id="UP000634455"/>
    </source>
</evidence>
<comment type="caution">
    <text evidence="3">The sequence shown here is derived from an EMBL/GenBank/DDBJ whole genome shotgun (WGS) entry which is preliminary data.</text>
</comment>
<keyword evidence="4" id="KW-1185">Reference proteome</keyword>
<dbReference type="CDD" id="cd08897">
    <property type="entry name" value="SRPBCC_CalC_Aha1-like_4"/>
    <property type="match status" value="1"/>
</dbReference>
<accession>A0ABQ3D5R0</accession>
<dbReference type="SUPFAM" id="SSF55961">
    <property type="entry name" value="Bet v1-like"/>
    <property type="match status" value="1"/>
</dbReference>
<sequence length="142" mass="15745">MTHQKITISTTVNAPVAHVWQAYTSPADIMQWNFASDDWCCPSAETDLRIGGAHRARMEAKDGSMGFDFEATYEEMEPEKALTLAMTDGRKARTTFEAAGSGTKVTTTFDAETENAIDMQRDGWQAILDNFKAHTENQSMKG</sequence>
<dbReference type="InterPro" id="IPR023393">
    <property type="entry name" value="START-like_dom_sf"/>
</dbReference>
<dbReference type="Gene3D" id="3.30.530.20">
    <property type="match status" value="1"/>
</dbReference>
<proteinExistence type="inferred from homology"/>
<dbReference type="Proteomes" id="UP000634455">
    <property type="component" value="Unassembled WGS sequence"/>
</dbReference>
<feature type="domain" description="Activator of Hsp90 ATPase homologue 1/2-like C-terminal" evidence="2">
    <location>
        <begin position="13"/>
        <end position="134"/>
    </location>
</feature>
<name>A0ABQ3D5R0_9RHOB</name>
<protein>
    <submittedName>
        <fullName evidence="3">Activator of HSP90 ATPase</fullName>
    </submittedName>
</protein>
<evidence type="ECO:0000259" key="2">
    <source>
        <dbReference type="Pfam" id="PF08327"/>
    </source>
</evidence>
<dbReference type="Pfam" id="PF08327">
    <property type="entry name" value="AHSA1"/>
    <property type="match status" value="1"/>
</dbReference>
<evidence type="ECO:0000313" key="3">
    <source>
        <dbReference type="EMBL" id="GHA60183.1"/>
    </source>
</evidence>
<comment type="similarity">
    <text evidence="1">Belongs to the AHA1 family.</text>
</comment>
<gene>
    <name evidence="3" type="ORF">GCM10008927_27120</name>
</gene>
<organism evidence="3 4">
    <name type="scientific">Paramylibacter ulvae</name>
    <dbReference type="NCBI Taxonomy" id="1651968"/>
    <lineage>
        <taxon>Bacteria</taxon>
        <taxon>Pseudomonadati</taxon>
        <taxon>Pseudomonadota</taxon>
        <taxon>Alphaproteobacteria</taxon>
        <taxon>Rhodobacterales</taxon>
        <taxon>Paracoccaceae</taxon>
        <taxon>Paramylibacter</taxon>
    </lineage>
</organism>
<dbReference type="InterPro" id="IPR013538">
    <property type="entry name" value="ASHA1/2-like_C"/>
</dbReference>
<evidence type="ECO:0000256" key="1">
    <source>
        <dbReference type="ARBA" id="ARBA00006817"/>
    </source>
</evidence>